<comment type="caution">
    <text evidence="1">The sequence shown here is derived from an EMBL/GenBank/DDBJ whole genome shotgun (WGS) entry which is preliminary data.</text>
</comment>
<accession>A0ACC1JLY7</accession>
<sequence length="507" mass="54044">LYADTRAVMFKDWAIISKVFPRPIDTMQQLLKRVFEQTIQSYLETLFMRAEGQSKLAFLRVLASSHLETRRLVGDLQKFDAETITPAVMVLETARQSGGAAAAHGLLDLPGDPLSPSTQFSRSQSGKGPDAAARGAIDDGDDDDPDDEAAARDRLGEARSGVGSAVAIAALIGRSEGANAGVGLLHGFLDRCCDDLFEAYIAGSNYINAEQAHLRSALQQALVPFARARSERQGPSRSKALLGMLSSVTGGGSSAAGGSPSAGASDGNGSGGTQAAGFEGSINTNTTRVLLQAHAEAVARAVELESEPVAAESVAALTSQLLATLGDEYVFPALDDVLESLQDLRQEPDLRAFEAVRVANLIVRLAQLHFQRAVVPFVGNGNYIYRDTVTVKNRLMSRVEASLNTITNKLVGACTQWIGGILAKQHRGDFRPAEDDFTALETGTQPCQRCSDFLGRVEQACRRSLGPDNQERVLTDVGGALHRILMDHLRRFVVSVAGGLVLAKDVS</sequence>
<evidence type="ECO:0000313" key="2">
    <source>
        <dbReference type="Proteomes" id="UP001140234"/>
    </source>
</evidence>
<proteinExistence type="predicted"/>
<keyword evidence="2" id="KW-1185">Reference proteome</keyword>
<evidence type="ECO:0000313" key="1">
    <source>
        <dbReference type="EMBL" id="KAJ2763169.1"/>
    </source>
</evidence>
<gene>
    <name evidence="1" type="primary">SEC10_1</name>
    <name evidence="1" type="ORF">IWQ57_005626</name>
</gene>
<protein>
    <submittedName>
        <fullName evidence="1">Exocyst complex component 5</fullName>
    </submittedName>
</protein>
<name>A0ACC1JLY7_9FUNG</name>
<feature type="non-terminal residue" evidence="1">
    <location>
        <position position="507"/>
    </location>
</feature>
<feature type="non-terminal residue" evidence="1">
    <location>
        <position position="1"/>
    </location>
</feature>
<reference evidence="1" key="1">
    <citation type="submission" date="2022-07" db="EMBL/GenBank/DDBJ databases">
        <title>Phylogenomic reconstructions and comparative analyses of Kickxellomycotina fungi.</title>
        <authorList>
            <person name="Reynolds N.K."/>
            <person name="Stajich J.E."/>
            <person name="Barry K."/>
            <person name="Grigoriev I.V."/>
            <person name="Crous P."/>
            <person name="Smith M.E."/>
        </authorList>
    </citation>
    <scope>NUCLEOTIDE SEQUENCE</scope>
    <source>
        <strain evidence="1">CBS 109366</strain>
    </source>
</reference>
<organism evidence="1 2">
    <name type="scientific">Coemansia nantahalensis</name>
    <dbReference type="NCBI Taxonomy" id="2789366"/>
    <lineage>
        <taxon>Eukaryota</taxon>
        <taxon>Fungi</taxon>
        <taxon>Fungi incertae sedis</taxon>
        <taxon>Zoopagomycota</taxon>
        <taxon>Kickxellomycotina</taxon>
        <taxon>Kickxellomycetes</taxon>
        <taxon>Kickxellales</taxon>
        <taxon>Kickxellaceae</taxon>
        <taxon>Coemansia</taxon>
    </lineage>
</organism>
<dbReference type="Proteomes" id="UP001140234">
    <property type="component" value="Unassembled WGS sequence"/>
</dbReference>
<dbReference type="EMBL" id="JANBUJ010002800">
    <property type="protein sequence ID" value="KAJ2763169.1"/>
    <property type="molecule type" value="Genomic_DNA"/>
</dbReference>